<dbReference type="Proteomes" id="UP000187203">
    <property type="component" value="Unassembled WGS sequence"/>
</dbReference>
<evidence type="ECO:0000313" key="1">
    <source>
        <dbReference type="EMBL" id="OMP13943.1"/>
    </source>
</evidence>
<protein>
    <submittedName>
        <fullName evidence="1">Uncharacterized protein</fullName>
    </submittedName>
</protein>
<feature type="non-terminal residue" evidence="1">
    <location>
        <position position="1"/>
    </location>
</feature>
<accession>A0A1R3L3K9</accession>
<reference evidence="2" key="1">
    <citation type="submission" date="2013-09" db="EMBL/GenBank/DDBJ databases">
        <title>Corchorus olitorius genome sequencing.</title>
        <authorList>
            <person name="Alam M."/>
            <person name="Haque M.S."/>
            <person name="Islam M.S."/>
            <person name="Emdad E.M."/>
            <person name="Islam M.M."/>
            <person name="Ahmed B."/>
            <person name="Halim A."/>
            <person name="Hossen Q.M.M."/>
            <person name="Hossain M.Z."/>
            <person name="Ahmed R."/>
            <person name="Khan M.M."/>
            <person name="Islam R."/>
            <person name="Rashid M.M."/>
            <person name="Khan S.A."/>
            <person name="Rahman M.S."/>
            <person name="Alam M."/>
            <person name="Yahiya A.S."/>
            <person name="Khan M.S."/>
            <person name="Azam M.S."/>
            <person name="Haque T."/>
            <person name="Lashkar M.Z.H."/>
            <person name="Akhand A.I."/>
            <person name="Morshed G."/>
            <person name="Roy S."/>
            <person name="Uddin K.S."/>
            <person name="Rabeya T."/>
            <person name="Hossain A.S."/>
            <person name="Chowdhury A."/>
            <person name="Snigdha A.R."/>
            <person name="Mortoza M.S."/>
            <person name="Matin S.A."/>
            <person name="Hoque S.M.E."/>
            <person name="Islam M.K."/>
            <person name="Roy D.K."/>
            <person name="Haider R."/>
            <person name="Moosa M.M."/>
            <person name="Elias S.M."/>
            <person name="Hasan A.M."/>
            <person name="Jahan S."/>
            <person name="Shafiuddin M."/>
            <person name="Mahmood N."/>
            <person name="Shommy N.S."/>
        </authorList>
    </citation>
    <scope>NUCLEOTIDE SEQUENCE [LARGE SCALE GENOMIC DNA]</scope>
    <source>
        <strain evidence="2">cv. O-4</strain>
    </source>
</reference>
<dbReference type="EMBL" id="AWUE01002739">
    <property type="protein sequence ID" value="OMP13943.1"/>
    <property type="molecule type" value="Genomic_DNA"/>
</dbReference>
<feature type="non-terminal residue" evidence="1">
    <location>
        <position position="179"/>
    </location>
</feature>
<dbReference type="AlphaFoldDB" id="A0A1R3L3K9"/>
<organism evidence="1 2">
    <name type="scientific">Corchorus olitorius</name>
    <dbReference type="NCBI Taxonomy" id="93759"/>
    <lineage>
        <taxon>Eukaryota</taxon>
        <taxon>Viridiplantae</taxon>
        <taxon>Streptophyta</taxon>
        <taxon>Embryophyta</taxon>
        <taxon>Tracheophyta</taxon>
        <taxon>Spermatophyta</taxon>
        <taxon>Magnoliopsida</taxon>
        <taxon>eudicotyledons</taxon>
        <taxon>Gunneridae</taxon>
        <taxon>Pentapetalae</taxon>
        <taxon>rosids</taxon>
        <taxon>malvids</taxon>
        <taxon>Malvales</taxon>
        <taxon>Malvaceae</taxon>
        <taxon>Grewioideae</taxon>
        <taxon>Apeibeae</taxon>
        <taxon>Corchorus</taxon>
    </lineage>
</organism>
<name>A0A1R3L3K9_9ROSI</name>
<comment type="caution">
    <text evidence="1">The sequence shown here is derived from an EMBL/GenBank/DDBJ whole genome shotgun (WGS) entry which is preliminary data.</text>
</comment>
<gene>
    <name evidence="1" type="ORF">COLO4_00582</name>
</gene>
<keyword evidence="2" id="KW-1185">Reference proteome</keyword>
<evidence type="ECO:0000313" key="2">
    <source>
        <dbReference type="Proteomes" id="UP000187203"/>
    </source>
</evidence>
<proteinExistence type="predicted"/>
<sequence>HGDQLRQRVLDHFSNRHMYRGQRRQKKGGHIDVIETHQRDILRQPFSSLVQRQCCAHRHIVITRHQRAERDLRRQQLLRGQLTAERGPCALDDPARLKRQLMGCQRLLIASQPRGRGGRARQASNKRDILMPALDQIPHGIKGILLMGGPDAVFCMLRQLPVHHHNRNGVLLNQRFQRG</sequence>